<comment type="caution">
    <text evidence="2">The sequence shown here is derived from an EMBL/GenBank/DDBJ whole genome shotgun (WGS) entry which is preliminary data.</text>
</comment>
<proteinExistence type="predicted"/>
<dbReference type="InterPro" id="IPR036388">
    <property type="entry name" value="WH-like_DNA-bd_sf"/>
</dbReference>
<dbReference type="EMBL" id="DRZC01000033">
    <property type="protein sequence ID" value="HHQ80328.1"/>
    <property type="molecule type" value="Genomic_DNA"/>
</dbReference>
<gene>
    <name evidence="2" type="ORF">ENM78_02540</name>
</gene>
<name>A0A7J3ZJV4_9CREN</name>
<feature type="domain" description="Transcription regulator PadR N-terminal" evidence="1">
    <location>
        <begin position="15"/>
        <end position="84"/>
    </location>
</feature>
<sequence>MKRKQSRLSPVELLILLMLNKKPMHGYELVKTLREEFGEIWEPKTGTIYPALRRLEIRGFVRVEVENQREVYVLTDKGKEALKEAWKVLEAELEFAERYQRLIVPLSSRPASTVMRAISRTVKGLLQLSLAAASEKYVRRADRRLRSELLNALEELQATLESCLKAVNERINILKEREQEEYVSVKVEEEAGQQSSVRE</sequence>
<evidence type="ECO:0000259" key="1">
    <source>
        <dbReference type="Pfam" id="PF03551"/>
    </source>
</evidence>
<dbReference type="AlphaFoldDB" id="A0A7J3ZJV4"/>
<dbReference type="SUPFAM" id="SSF46785">
    <property type="entry name" value="Winged helix' DNA-binding domain"/>
    <property type="match status" value="1"/>
</dbReference>
<accession>A0A7J3ZJV4</accession>
<dbReference type="PANTHER" id="PTHR43252">
    <property type="entry name" value="TRANSCRIPTIONAL REGULATOR YQJI"/>
    <property type="match status" value="1"/>
</dbReference>
<evidence type="ECO:0000313" key="2">
    <source>
        <dbReference type="EMBL" id="HHQ80328.1"/>
    </source>
</evidence>
<organism evidence="2">
    <name type="scientific">Fervidicoccus fontis</name>
    <dbReference type="NCBI Taxonomy" id="683846"/>
    <lineage>
        <taxon>Archaea</taxon>
        <taxon>Thermoproteota</taxon>
        <taxon>Thermoprotei</taxon>
        <taxon>Fervidicoccales</taxon>
        <taxon>Fervidicoccaceae</taxon>
        <taxon>Fervidicoccus</taxon>
    </lineage>
</organism>
<dbReference type="Pfam" id="PF03551">
    <property type="entry name" value="PadR"/>
    <property type="match status" value="1"/>
</dbReference>
<dbReference type="InterPro" id="IPR005149">
    <property type="entry name" value="Tscrpt_reg_PadR_N"/>
</dbReference>
<dbReference type="PANTHER" id="PTHR43252:SF2">
    <property type="entry name" value="TRANSCRIPTION REGULATOR, PADR-LIKE FAMILY"/>
    <property type="match status" value="1"/>
</dbReference>
<dbReference type="InterPro" id="IPR036390">
    <property type="entry name" value="WH_DNA-bd_sf"/>
</dbReference>
<dbReference type="Gene3D" id="1.10.10.10">
    <property type="entry name" value="Winged helix-like DNA-binding domain superfamily/Winged helix DNA-binding domain"/>
    <property type="match status" value="1"/>
</dbReference>
<protein>
    <submittedName>
        <fullName evidence="2">PadR family transcriptional regulator</fullName>
    </submittedName>
</protein>
<reference evidence="2" key="1">
    <citation type="journal article" date="2020" name="mSystems">
        <title>Genome- and Community-Level Interaction Insights into Carbon Utilization and Element Cycling Functions of Hydrothermarchaeota in Hydrothermal Sediment.</title>
        <authorList>
            <person name="Zhou Z."/>
            <person name="Liu Y."/>
            <person name="Xu W."/>
            <person name="Pan J."/>
            <person name="Luo Z.H."/>
            <person name="Li M."/>
        </authorList>
    </citation>
    <scope>NUCLEOTIDE SEQUENCE [LARGE SCALE GENOMIC DNA]</scope>
    <source>
        <strain evidence="2">SpSt-1116</strain>
    </source>
</reference>